<evidence type="ECO:0000313" key="1">
    <source>
        <dbReference type="EMBL" id="BDR57693.1"/>
    </source>
</evidence>
<protein>
    <recommendedName>
        <fullName evidence="3">PbsX family transcriptional regulator</fullName>
    </recommendedName>
</protein>
<organism evidence="1 2">
    <name type="scientific">Xylocopilactobacillus apicola</name>
    <dbReference type="NCBI Taxonomy" id="2932184"/>
    <lineage>
        <taxon>Bacteria</taxon>
        <taxon>Bacillati</taxon>
        <taxon>Bacillota</taxon>
        <taxon>Bacilli</taxon>
        <taxon>Lactobacillales</taxon>
        <taxon>Lactobacillaceae</taxon>
        <taxon>Xylocopilactobacillus</taxon>
    </lineage>
</organism>
<reference evidence="1 2" key="1">
    <citation type="journal article" date="2023" name="Microbiol. Spectr.">
        <title>Symbiosis of Carpenter Bees with Uncharacterized Lactic Acid Bacteria Showing NAD Auxotrophy.</title>
        <authorList>
            <person name="Kawasaki S."/>
            <person name="Ozawa K."/>
            <person name="Mori T."/>
            <person name="Yamamoto A."/>
            <person name="Ito M."/>
            <person name="Ohkuma M."/>
            <person name="Sakamoto M."/>
            <person name="Matsutani M."/>
        </authorList>
    </citation>
    <scope>NUCLEOTIDE SEQUENCE [LARGE SCALE GENOMIC DNA]</scope>
    <source>
        <strain evidence="1 2">XA3</strain>
    </source>
</reference>
<name>A0AAU9DUY9_9LACO</name>
<keyword evidence="2" id="KW-1185">Reference proteome</keyword>
<gene>
    <name evidence="1" type="ORF">XA3_01340</name>
</gene>
<dbReference type="Proteomes" id="UP001321861">
    <property type="component" value="Chromosome"/>
</dbReference>
<dbReference type="AlphaFoldDB" id="A0AAU9DUY9"/>
<sequence length="45" mass="5451">MQTQDKKRASNIHELFADWQDDGYREHEIDWGKSQGNELSWKKDE</sequence>
<accession>A0AAU9DUY9</accession>
<evidence type="ECO:0008006" key="3">
    <source>
        <dbReference type="Google" id="ProtNLM"/>
    </source>
</evidence>
<evidence type="ECO:0000313" key="2">
    <source>
        <dbReference type="Proteomes" id="UP001321861"/>
    </source>
</evidence>
<proteinExistence type="predicted"/>
<dbReference type="KEGG" id="xap:XA3_01340"/>
<dbReference type="EMBL" id="AP026802">
    <property type="protein sequence ID" value="BDR57693.1"/>
    <property type="molecule type" value="Genomic_DNA"/>
</dbReference>